<dbReference type="InParanoid" id="A0A1H9L8X0"/>
<evidence type="ECO:0000259" key="1">
    <source>
        <dbReference type="Pfam" id="PF14534"/>
    </source>
</evidence>
<dbReference type="SUPFAM" id="SSF54427">
    <property type="entry name" value="NTF2-like"/>
    <property type="match status" value="1"/>
</dbReference>
<evidence type="ECO:0000313" key="2">
    <source>
        <dbReference type="EMBL" id="SER07627.1"/>
    </source>
</evidence>
<organism evidence="2 3">
    <name type="scientific">Neolewinella agarilytica</name>
    <dbReference type="NCBI Taxonomy" id="478744"/>
    <lineage>
        <taxon>Bacteria</taxon>
        <taxon>Pseudomonadati</taxon>
        <taxon>Bacteroidota</taxon>
        <taxon>Saprospiria</taxon>
        <taxon>Saprospirales</taxon>
        <taxon>Lewinellaceae</taxon>
        <taxon>Neolewinella</taxon>
    </lineage>
</organism>
<dbReference type="InterPro" id="IPR027843">
    <property type="entry name" value="DUF4440"/>
</dbReference>
<evidence type="ECO:0000313" key="3">
    <source>
        <dbReference type="Proteomes" id="UP000199021"/>
    </source>
</evidence>
<dbReference type="Pfam" id="PF14534">
    <property type="entry name" value="DUF4440"/>
    <property type="match status" value="1"/>
</dbReference>
<name>A0A1H9L8X0_9BACT</name>
<protein>
    <recommendedName>
        <fullName evidence="1">DUF4440 domain-containing protein</fullName>
    </recommendedName>
</protein>
<reference evidence="3" key="1">
    <citation type="submission" date="2016-10" db="EMBL/GenBank/DDBJ databases">
        <authorList>
            <person name="Varghese N."/>
            <person name="Submissions S."/>
        </authorList>
    </citation>
    <scope>NUCLEOTIDE SEQUENCE [LARGE SCALE GENOMIC DNA]</scope>
    <source>
        <strain evidence="3">DSM 24740</strain>
    </source>
</reference>
<dbReference type="STRING" id="478744.SAMN05444359_12349"/>
<dbReference type="Proteomes" id="UP000199021">
    <property type="component" value="Unassembled WGS sequence"/>
</dbReference>
<gene>
    <name evidence="2" type="ORF">SAMN05444359_12349</name>
</gene>
<dbReference type="EMBL" id="FOFB01000023">
    <property type="protein sequence ID" value="SER07627.1"/>
    <property type="molecule type" value="Genomic_DNA"/>
</dbReference>
<accession>A0A1H9L8X0</accession>
<sequence length="174" mass="19383">MPDSTDFFGLTPVRFVIVFLTLLALAAAPGILSAQSMPAGDKLEKTILEMDSVFWQAYNDCDLNTMMSFVDDDVEFYHDKGGLLNSREALTTAMKNGLCRGENNEIERRPVAGSIQVFPMAGIGAILRGQHTFHGIANSNDNGIAYFFHLWAFRDGDWKMTRVFSYDHAPYSGE</sequence>
<dbReference type="InterPro" id="IPR032710">
    <property type="entry name" value="NTF2-like_dom_sf"/>
</dbReference>
<keyword evidence="3" id="KW-1185">Reference proteome</keyword>
<proteinExistence type="predicted"/>
<dbReference type="RefSeq" id="WP_090171450.1">
    <property type="nucleotide sequence ID" value="NZ_FOFB01000023.1"/>
</dbReference>
<dbReference type="AlphaFoldDB" id="A0A1H9L8X0"/>
<dbReference type="Gene3D" id="3.10.450.50">
    <property type="match status" value="1"/>
</dbReference>
<feature type="domain" description="DUF4440" evidence="1">
    <location>
        <begin position="47"/>
        <end position="160"/>
    </location>
</feature>
<dbReference type="OrthoDB" id="1357763at2"/>